<dbReference type="EMBL" id="MZGV01000140">
    <property type="protein sequence ID" value="OPJ54608.1"/>
    <property type="molecule type" value="Genomic_DNA"/>
</dbReference>
<evidence type="ECO:0000313" key="1">
    <source>
        <dbReference type="EMBL" id="OPJ54608.1"/>
    </source>
</evidence>
<reference evidence="1 2" key="1">
    <citation type="submission" date="2017-03" db="EMBL/GenBank/DDBJ databases">
        <title>Genome sequence of Clostridium oryzae DSM 28571.</title>
        <authorList>
            <person name="Poehlein A."/>
            <person name="Daniel R."/>
        </authorList>
    </citation>
    <scope>NUCLEOTIDE SEQUENCE [LARGE SCALE GENOMIC DNA]</scope>
    <source>
        <strain evidence="1 2">DSM 28571</strain>
    </source>
</reference>
<gene>
    <name evidence="1" type="ORF">CLORY_45470</name>
</gene>
<comment type="caution">
    <text evidence="1">The sequence shown here is derived from an EMBL/GenBank/DDBJ whole genome shotgun (WGS) entry which is preliminary data.</text>
</comment>
<protein>
    <submittedName>
        <fullName evidence="1">Uncharacterized protein</fullName>
    </submittedName>
</protein>
<dbReference type="AlphaFoldDB" id="A0A1V4I3P8"/>
<organism evidence="1 2">
    <name type="scientific">Clostridium oryzae</name>
    <dbReference type="NCBI Taxonomy" id="1450648"/>
    <lineage>
        <taxon>Bacteria</taxon>
        <taxon>Bacillati</taxon>
        <taxon>Bacillota</taxon>
        <taxon>Clostridia</taxon>
        <taxon>Eubacteriales</taxon>
        <taxon>Clostridiaceae</taxon>
        <taxon>Clostridium</taxon>
    </lineage>
</organism>
<dbReference type="STRING" id="1450648.CLORY_45470"/>
<proteinExistence type="predicted"/>
<sequence length="33" mass="3956">MSWKRDVGELLCLNICNSIRMFRKYAIIIIEIL</sequence>
<keyword evidence="2" id="KW-1185">Reference proteome</keyword>
<name>A0A1V4I3P8_9CLOT</name>
<evidence type="ECO:0000313" key="2">
    <source>
        <dbReference type="Proteomes" id="UP000190080"/>
    </source>
</evidence>
<accession>A0A1V4I3P8</accession>
<dbReference type="Proteomes" id="UP000190080">
    <property type="component" value="Unassembled WGS sequence"/>
</dbReference>